<dbReference type="Pfam" id="PF22289">
    <property type="entry name" value="DmmA-like_C"/>
    <property type="match status" value="1"/>
</dbReference>
<dbReference type="RefSeq" id="WP_012836397.1">
    <property type="nucleotide sequence ID" value="NC_013441.1"/>
</dbReference>
<dbReference type="eggNOG" id="ENOG5030T00">
    <property type="taxonomic scope" value="Bacteria"/>
</dbReference>
<evidence type="ECO:0000313" key="2">
    <source>
        <dbReference type="EMBL" id="ACY23926.1"/>
    </source>
</evidence>
<dbReference type="AlphaFoldDB" id="D0L981"/>
<keyword evidence="3" id="KW-1185">Reference proteome</keyword>
<evidence type="ECO:0000313" key="3">
    <source>
        <dbReference type="Proteomes" id="UP000001219"/>
    </source>
</evidence>
<dbReference type="HOGENOM" id="CLU_114507_0_0_11"/>
<dbReference type="Proteomes" id="UP000001219">
    <property type="component" value="Chromosome"/>
</dbReference>
<protein>
    <recommendedName>
        <fullName evidence="1">Dimethylamine monooxygenase subunit DmmA-like C-terminal domain-containing protein</fullName>
    </recommendedName>
</protein>
<organism evidence="2 3">
    <name type="scientific">Gordonia bronchialis (strain ATCC 25592 / DSM 43247 / BCRC 13721 / JCM 3198 / KCTC 3076 / NBRC 16047 / NCTC 10667)</name>
    <name type="common">Rhodococcus bronchialis</name>
    <dbReference type="NCBI Taxonomy" id="526226"/>
    <lineage>
        <taxon>Bacteria</taxon>
        <taxon>Bacillati</taxon>
        <taxon>Actinomycetota</taxon>
        <taxon>Actinomycetes</taxon>
        <taxon>Mycobacteriales</taxon>
        <taxon>Gordoniaceae</taxon>
        <taxon>Gordonia</taxon>
    </lineage>
</organism>
<sequence>MADVPTPVADAAGESPITFSSIPFWARPDALSAAADRVPTGASHVLVGVGESGAAQVNRWAEVIGHDVAVTRVVHVDADGAASGMRAAISRSVVGVRVLVAAPAGSALRLRALAVTAGLEDDEFDMVVVDAEPGGRTIDVFCSHCRTTNHVDAVVDDVISCRGCARSLLVYHHVSRRTGAYLGFMVDAELPRGDDIPQESTR</sequence>
<accession>D0L981</accession>
<name>D0L981_GORB4</name>
<gene>
    <name evidence="2" type="ordered locus">Gbro_4813</name>
</gene>
<feature type="domain" description="Dimethylamine monooxygenase subunit DmmA-like C-terminal" evidence="1">
    <location>
        <begin position="140"/>
        <end position="183"/>
    </location>
</feature>
<dbReference type="KEGG" id="gbr:Gbro_4813"/>
<dbReference type="InterPro" id="IPR048037">
    <property type="entry name" value="DmmA-like_C"/>
</dbReference>
<reference evidence="3" key="1">
    <citation type="submission" date="2009-10" db="EMBL/GenBank/DDBJ databases">
        <title>The complete chromosome of Gordonia bronchialis DSM 43247.</title>
        <authorList>
            <consortium name="US DOE Joint Genome Institute (JGI-PGF)"/>
            <person name="Lucas S."/>
            <person name="Copeland A."/>
            <person name="Lapidus A."/>
            <person name="Glavina del Rio T."/>
            <person name="Dalin E."/>
            <person name="Tice H."/>
            <person name="Bruce D."/>
            <person name="Goodwin L."/>
            <person name="Pitluck S."/>
            <person name="Kyrpides N."/>
            <person name="Mavromatis K."/>
            <person name="Ivanova N."/>
            <person name="Ovchinnikova G."/>
            <person name="Saunders E."/>
            <person name="Brettin T."/>
            <person name="Detter J.C."/>
            <person name="Han C."/>
            <person name="Larimer F."/>
            <person name="Land M."/>
            <person name="Hauser L."/>
            <person name="Markowitz V."/>
            <person name="Cheng J.-F."/>
            <person name="Hugenholtz P."/>
            <person name="Woyke T."/>
            <person name="Wu D."/>
            <person name="Jando M."/>
            <person name="Schneider S."/>
            <person name="Goeker M."/>
            <person name="Klenk H.-P."/>
            <person name="Eisen J.A."/>
        </authorList>
    </citation>
    <scope>NUCLEOTIDE SEQUENCE [LARGE SCALE GENOMIC DNA]</scope>
    <source>
        <strain evidence="3">ATCC 25592 / DSM 43247 / BCRC 13721 / JCM 3198 / KCTC 3076 / NBRC 16047 / NCTC 10667</strain>
    </source>
</reference>
<dbReference type="NCBIfam" id="NF041259">
    <property type="entry name" value="mono_DmmA_fam"/>
    <property type="match status" value="1"/>
</dbReference>
<dbReference type="STRING" id="526226.Gbro_4813"/>
<proteinExistence type="predicted"/>
<evidence type="ECO:0000259" key="1">
    <source>
        <dbReference type="Pfam" id="PF22289"/>
    </source>
</evidence>
<dbReference type="OrthoDB" id="3579011at2"/>
<dbReference type="EMBL" id="CP001802">
    <property type="protein sequence ID" value="ACY23926.1"/>
    <property type="molecule type" value="Genomic_DNA"/>
</dbReference>
<reference evidence="2 3" key="2">
    <citation type="journal article" date="2010" name="Stand. Genomic Sci.">
        <title>Complete genome sequence of Gordonia bronchialis type strain (3410).</title>
        <authorList>
            <person name="Ivanova N."/>
            <person name="Sikorski J."/>
            <person name="Jando M."/>
            <person name="Lapidus A."/>
            <person name="Nolan M."/>
            <person name="Lucas S."/>
            <person name="Del Rio T.G."/>
            <person name="Tice H."/>
            <person name="Copeland A."/>
            <person name="Cheng J.F."/>
            <person name="Chen F."/>
            <person name="Bruce D."/>
            <person name="Goodwin L."/>
            <person name="Pitluck S."/>
            <person name="Mavromatis K."/>
            <person name="Ovchinnikova G."/>
            <person name="Pati A."/>
            <person name="Chen A."/>
            <person name="Palaniappan K."/>
            <person name="Land M."/>
            <person name="Hauser L."/>
            <person name="Chang Y.J."/>
            <person name="Jeffries C.D."/>
            <person name="Chain P."/>
            <person name="Saunders E."/>
            <person name="Han C."/>
            <person name="Detter J.C."/>
            <person name="Brettin T."/>
            <person name="Rohde M."/>
            <person name="Goker M."/>
            <person name="Bristow J."/>
            <person name="Eisen J.A."/>
            <person name="Markowitz V."/>
            <person name="Hugenholtz P."/>
            <person name="Klenk H.P."/>
            <person name="Kyrpides N.C."/>
        </authorList>
    </citation>
    <scope>NUCLEOTIDE SEQUENCE [LARGE SCALE GENOMIC DNA]</scope>
    <source>
        <strain evidence="3">ATCC 25592 / DSM 43247 / BCRC 13721 / JCM 3198 / KCTC 3076 / NBRC 16047 / NCTC 10667</strain>
    </source>
</reference>